<evidence type="ECO:0000313" key="5">
    <source>
        <dbReference type="Proteomes" id="UP000192731"/>
    </source>
</evidence>
<dbReference type="Proteomes" id="UP000192731">
    <property type="component" value="Unassembled WGS sequence"/>
</dbReference>
<dbReference type="RefSeq" id="WP_242941966.1">
    <property type="nucleotide sequence ID" value="NZ_FWWT01000020.1"/>
</dbReference>
<dbReference type="GO" id="GO:0055085">
    <property type="term" value="P:transmembrane transport"/>
    <property type="evidence" value="ECO:0007669"/>
    <property type="project" value="InterPro"/>
</dbReference>
<dbReference type="NCBIfam" id="TIGR00787">
    <property type="entry name" value="dctP"/>
    <property type="match status" value="1"/>
</dbReference>
<keyword evidence="4" id="KW-0675">Receptor</keyword>
<dbReference type="Pfam" id="PF03480">
    <property type="entry name" value="DctP"/>
    <property type="match status" value="1"/>
</dbReference>
<reference evidence="4 5" key="1">
    <citation type="submission" date="2017-04" db="EMBL/GenBank/DDBJ databases">
        <authorList>
            <person name="Afonso C.L."/>
            <person name="Miller P.J."/>
            <person name="Scott M.A."/>
            <person name="Spackman E."/>
            <person name="Goraichik I."/>
            <person name="Dimitrov K.M."/>
            <person name="Suarez D.L."/>
            <person name="Swayne D.E."/>
        </authorList>
    </citation>
    <scope>NUCLEOTIDE SEQUENCE [LARGE SCALE GENOMIC DNA]</scope>
    <source>
        <strain evidence="4 5">DSM 11270</strain>
    </source>
</reference>
<evidence type="ECO:0000256" key="2">
    <source>
        <dbReference type="ARBA" id="ARBA00022448"/>
    </source>
</evidence>
<dbReference type="PIRSF" id="PIRSF006470">
    <property type="entry name" value="DctB"/>
    <property type="match status" value="1"/>
</dbReference>
<keyword evidence="2" id="KW-0813">Transport</keyword>
<name>A0A1W1VGF6_DESTI</name>
<evidence type="ECO:0000256" key="3">
    <source>
        <dbReference type="ARBA" id="ARBA00022729"/>
    </source>
</evidence>
<organism evidence="4 5">
    <name type="scientific">Desulfonispora thiosulfatigenes DSM 11270</name>
    <dbReference type="NCBI Taxonomy" id="656914"/>
    <lineage>
        <taxon>Bacteria</taxon>
        <taxon>Bacillati</taxon>
        <taxon>Bacillota</taxon>
        <taxon>Clostridia</taxon>
        <taxon>Eubacteriales</taxon>
        <taxon>Peptococcaceae</taxon>
        <taxon>Desulfonispora</taxon>
    </lineage>
</organism>
<accession>A0A1W1VGF6</accession>
<dbReference type="GO" id="GO:0030288">
    <property type="term" value="C:outer membrane-bounded periplasmic space"/>
    <property type="evidence" value="ECO:0007669"/>
    <property type="project" value="InterPro"/>
</dbReference>
<dbReference type="InterPro" id="IPR038404">
    <property type="entry name" value="TRAP_DctP_sf"/>
</dbReference>
<dbReference type="STRING" id="656914.SAMN00017405_1960"/>
<gene>
    <name evidence="4" type="ORF">SAMN00017405_1960</name>
</gene>
<keyword evidence="3" id="KW-0732">Signal</keyword>
<dbReference type="PANTHER" id="PTHR33376">
    <property type="match status" value="1"/>
</dbReference>
<dbReference type="Gene3D" id="3.40.190.170">
    <property type="entry name" value="Bacterial extracellular solute-binding protein, family 7"/>
    <property type="match status" value="1"/>
</dbReference>
<evidence type="ECO:0000313" key="4">
    <source>
        <dbReference type="EMBL" id="SMB92442.1"/>
    </source>
</evidence>
<proteinExistence type="inferred from homology"/>
<dbReference type="PANTHER" id="PTHR33376:SF7">
    <property type="entry name" value="C4-DICARBOXYLATE-BINDING PROTEIN DCTB"/>
    <property type="match status" value="1"/>
</dbReference>
<dbReference type="CDD" id="cd13603">
    <property type="entry name" value="PBP2_TRAP_Siap_TeaA_like"/>
    <property type="match status" value="1"/>
</dbReference>
<dbReference type="InterPro" id="IPR018389">
    <property type="entry name" value="DctP_fam"/>
</dbReference>
<comment type="similarity">
    <text evidence="1">Belongs to the bacterial solute-binding protein 7 family.</text>
</comment>
<sequence length="371" mass="41706">MQNRRGLEQKIKNLGGLVMRKLARLKVFALILVFAFMLTSAVGCGSDSAKTSADGEKGYKWRLAQSKASQHPVSQGCNKFAEIVKEKSDGKIIIDVFNDAVLGSDRECIEGAQNGTLEFASSSTPNMSSFTNLFVAWDLPYIFENKDEVYTALDGEPGQLVAQEMEKAGFKVIFYPDYGFRQVVNNEKEVKVPSDLKGLKIRTTNSPVEIADYNNFGANPTPIAWSEVYTALQQGTVQGEGNSYSLLWDTKHQEVLKHATEVNYNYSADCVVMNKELYDSLSPEDQNLLMEAGKEALEWQRNRANEREAEAKQQFIDYGIKIYEPTSAEYSEWKNSVKPVWDEFVVKGKADPEYVDLILKTLGKTKEDIFK</sequence>
<dbReference type="AlphaFoldDB" id="A0A1W1VGF6"/>
<dbReference type="EMBL" id="FWWT01000020">
    <property type="protein sequence ID" value="SMB92442.1"/>
    <property type="molecule type" value="Genomic_DNA"/>
</dbReference>
<dbReference type="InterPro" id="IPR004682">
    <property type="entry name" value="TRAP_DctP"/>
</dbReference>
<evidence type="ECO:0000256" key="1">
    <source>
        <dbReference type="ARBA" id="ARBA00009023"/>
    </source>
</evidence>
<keyword evidence="5" id="KW-1185">Reference proteome</keyword>
<dbReference type="NCBIfam" id="NF037995">
    <property type="entry name" value="TRAP_S1"/>
    <property type="match status" value="1"/>
</dbReference>
<protein>
    <submittedName>
        <fullName evidence="4">Tripartite ATP-independent transporter solute receptor, DctP family</fullName>
    </submittedName>
</protein>